<proteinExistence type="predicted"/>
<evidence type="ECO:0000256" key="2">
    <source>
        <dbReference type="SAM" id="MobiDB-lite"/>
    </source>
</evidence>
<dbReference type="STRING" id="135651.G0NQE6"/>
<dbReference type="Gene3D" id="4.10.60.10">
    <property type="entry name" value="Zinc finger, CCHC-type"/>
    <property type="match status" value="1"/>
</dbReference>
<feature type="compositionally biased region" description="Low complexity" evidence="2">
    <location>
        <begin position="405"/>
        <end position="416"/>
    </location>
</feature>
<keyword evidence="1" id="KW-0862">Zinc</keyword>
<organism evidence="5">
    <name type="scientific">Caenorhabditis brenneri</name>
    <name type="common">Nematode worm</name>
    <dbReference type="NCBI Taxonomy" id="135651"/>
    <lineage>
        <taxon>Eukaryota</taxon>
        <taxon>Metazoa</taxon>
        <taxon>Ecdysozoa</taxon>
        <taxon>Nematoda</taxon>
        <taxon>Chromadorea</taxon>
        <taxon>Rhabditida</taxon>
        <taxon>Rhabditina</taxon>
        <taxon>Rhabditomorpha</taxon>
        <taxon>Rhabditoidea</taxon>
        <taxon>Rhabditidae</taxon>
        <taxon>Peloderinae</taxon>
        <taxon>Caenorhabditis</taxon>
    </lineage>
</organism>
<feature type="region of interest" description="Disordered" evidence="2">
    <location>
        <begin position="388"/>
        <end position="423"/>
    </location>
</feature>
<dbReference type="SUPFAM" id="SSF50630">
    <property type="entry name" value="Acid proteases"/>
    <property type="match status" value="1"/>
</dbReference>
<dbReference type="eggNOG" id="KOG0017">
    <property type="taxonomic scope" value="Eukaryota"/>
</dbReference>
<name>G0NQE6_CAEBE</name>
<dbReference type="Proteomes" id="UP000008068">
    <property type="component" value="Unassembled WGS sequence"/>
</dbReference>
<feature type="compositionally biased region" description="Polar residues" evidence="2">
    <location>
        <begin position="302"/>
        <end position="316"/>
    </location>
</feature>
<dbReference type="InterPro" id="IPR001969">
    <property type="entry name" value="Aspartic_peptidase_AS"/>
</dbReference>
<dbReference type="PROSITE" id="PS50158">
    <property type="entry name" value="ZF_CCHC"/>
    <property type="match status" value="1"/>
</dbReference>
<dbReference type="GO" id="GO:0005737">
    <property type="term" value="C:cytoplasm"/>
    <property type="evidence" value="ECO:0007669"/>
    <property type="project" value="UniProtKB-ARBA"/>
</dbReference>
<dbReference type="InParanoid" id="G0NQE6"/>
<sequence>MSDRDNVVDSVEGTGHGRSVTQTVQGKATLTGAFGLPSATSTSTPSLSSTMPSSQSTEDVTATGKPHEPKGDVTGNSENQIVQLGGASTTDKRHKLYGSTLEQDLQIVHREPGNENGVLVGTELNTASTLSSQKFVIATTSHKEGLDTQDSSKISEFFTPFVVASAQSTPRETQSFPWIHEEHHHNRELSQNQQTSNYEMKSTSTTIDKDIVNRLLKKEDKSIGTGDTAKPDIKYGKQNCVQSANGEGGHDNQPSQFGSQLLDNFSPTPASKLTAQETNKTVQPGDQQSTKRAEGQDEQNRSIKSVSTKVSETNQLEDQDKINTKDLGTIKTKDQEKIKRKDLETIKQTDQDRIQPVKETNSFELLNTGGEASKANVNLAGIFTVNSSTDQTNQSNEEAEDQRSSKGSTGSTTPSDTHVEDTTKEQLYDHLTAATTVIDSRKATGSAANSSTRTSNPITIKSIPQVMVVTYVAKLNKFSGTATDVTFSKWLERYRRFVLVTEGESTGKVALATFLMHLEGRALDRAEHIKAATPDIDLEELIEKLKEVFESDTHRYAAEQKLNKIKQDAAERVEDYADKLLELAHRAYKDINVPSTQETLLTKFKYGLLPSLGMHVTVKNPTTIFEAINVAVKLQGLNDMTKEEEAAEIKATVCNVEKRLDKDEAKEAKRNRFSDKKCYHCGEEGHIRRHCFLKHGKEEVIRRRRKDKDGPAPSKPINNQQKGAAVKAVSSKQDEEESDFLVTQIPIRANGYSTAALIDTGASITLAGSQLCKTLGISVLEQHGSGGAMCLGNNTVTIMGAAPVTFIIGSGKYTHRVHFIDGACAPGSRNSYDFIIGNDLLKKMPTLSVDFKKSIVRFGRESIPLGSKKTTAKAPRPAICQIAVKKHTCTQPEQQSQPASAVTTEEAPADVYLKKSKVKKDKRHKPAGKAGAVAPATRKLITRRNPEKSTGTSPTLMKGGAATPLQ</sequence>
<dbReference type="GO" id="GO:0006508">
    <property type="term" value="P:proteolysis"/>
    <property type="evidence" value="ECO:0007669"/>
    <property type="project" value="InterPro"/>
</dbReference>
<feature type="compositionally biased region" description="Polar residues" evidence="2">
    <location>
        <begin position="252"/>
        <end position="288"/>
    </location>
</feature>
<dbReference type="OrthoDB" id="5866954at2759"/>
<protein>
    <recommendedName>
        <fullName evidence="3">CCHC-type domain-containing protein</fullName>
    </recommendedName>
</protein>
<gene>
    <name evidence="4" type="ORF">CAEBREN_04179</name>
</gene>
<feature type="compositionally biased region" description="Basic and acidic residues" evidence="2">
    <location>
        <begin position="289"/>
        <end position="301"/>
    </location>
</feature>
<dbReference type="GO" id="GO:0004190">
    <property type="term" value="F:aspartic-type endopeptidase activity"/>
    <property type="evidence" value="ECO:0007669"/>
    <property type="project" value="InterPro"/>
</dbReference>
<keyword evidence="1" id="KW-0863">Zinc-finger</keyword>
<feature type="region of interest" description="Disordered" evidence="2">
    <location>
        <begin position="913"/>
        <end position="966"/>
    </location>
</feature>
<dbReference type="Gene3D" id="2.40.70.10">
    <property type="entry name" value="Acid Proteases"/>
    <property type="match status" value="1"/>
</dbReference>
<reference evidence="5" key="1">
    <citation type="submission" date="2011-07" db="EMBL/GenBank/DDBJ databases">
        <authorList>
            <consortium name="Caenorhabditis brenneri Sequencing and Analysis Consortium"/>
            <person name="Wilson R.K."/>
        </authorList>
    </citation>
    <scope>NUCLEOTIDE SEQUENCE [LARGE SCALE GENOMIC DNA]</scope>
    <source>
        <strain evidence="5">PB2801</strain>
    </source>
</reference>
<feature type="compositionally biased region" description="Basic residues" evidence="2">
    <location>
        <begin position="914"/>
        <end position="927"/>
    </location>
</feature>
<dbReference type="PANTHER" id="PTHR33223:SF6">
    <property type="entry name" value="CCHC-TYPE DOMAIN-CONTAINING PROTEIN"/>
    <property type="match status" value="1"/>
</dbReference>
<keyword evidence="5" id="KW-1185">Reference proteome</keyword>
<dbReference type="SUPFAM" id="SSF57756">
    <property type="entry name" value="Retrovirus zinc finger-like domains"/>
    <property type="match status" value="1"/>
</dbReference>
<feature type="region of interest" description="Disordered" evidence="2">
    <location>
        <begin position="185"/>
        <end position="204"/>
    </location>
</feature>
<feature type="domain" description="CCHC-type" evidence="3">
    <location>
        <begin position="677"/>
        <end position="691"/>
    </location>
</feature>
<dbReference type="AlphaFoldDB" id="G0NQE6"/>
<dbReference type="EMBL" id="GL379925">
    <property type="protein sequence ID" value="EGT35595.1"/>
    <property type="molecule type" value="Genomic_DNA"/>
</dbReference>
<evidence type="ECO:0000256" key="1">
    <source>
        <dbReference type="PROSITE-ProRule" id="PRU00047"/>
    </source>
</evidence>
<dbReference type="InterPro" id="IPR021109">
    <property type="entry name" value="Peptidase_aspartic_dom_sf"/>
</dbReference>
<accession>G0NQE6</accession>
<dbReference type="GO" id="GO:0008270">
    <property type="term" value="F:zinc ion binding"/>
    <property type="evidence" value="ECO:0007669"/>
    <property type="project" value="UniProtKB-KW"/>
</dbReference>
<dbReference type="GO" id="GO:0003676">
    <property type="term" value="F:nucleic acid binding"/>
    <property type="evidence" value="ECO:0007669"/>
    <property type="project" value="InterPro"/>
</dbReference>
<feature type="region of interest" description="Disordered" evidence="2">
    <location>
        <begin position="1"/>
        <end position="78"/>
    </location>
</feature>
<evidence type="ECO:0000259" key="3">
    <source>
        <dbReference type="PROSITE" id="PS50158"/>
    </source>
</evidence>
<dbReference type="PANTHER" id="PTHR33223">
    <property type="entry name" value="CCHC-TYPE DOMAIN-CONTAINING PROTEIN"/>
    <property type="match status" value="1"/>
</dbReference>
<dbReference type="InterPro" id="IPR001878">
    <property type="entry name" value="Znf_CCHC"/>
</dbReference>
<keyword evidence="1" id="KW-0479">Metal-binding</keyword>
<feature type="compositionally biased region" description="Low complexity" evidence="2">
    <location>
        <begin position="37"/>
        <end position="57"/>
    </location>
</feature>
<feature type="region of interest" description="Disordered" evidence="2">
    <location>
        <begin position="239"/>
        <end position="320"/>
    </location>
</feature>
<evidence type="ECO:0000313" key="5">
    <source>
        <dbReference type="Proteomes" id="UP000008068"/>
    </source>
</evidence>
<dbReference type="CDD" id="cd00303">
    <property type="entry name" value="retropepsin_like"/>
    <property type="match status" value="1"/>
</dbReference>
<feature type="region of interest" description="Disordered" evidence="2">
    <location>
        <begin position="702"/>
        <end position="732"/>
    </location>
</feature>
<feature type="compositionally biased region" description="Polar residues" evidence="2">
    <location>
        <begin position="19"/>
        <end position="28"/>
    </location>
</feature>
<dbReference type="HOGENOM" id="CLU_306583_0_0_1"/>
<feature type="compositionally biased region" description="Polar residues" evidence="2">
    <location>
        <begin position="189"/>
        <end position="204"/>
    </location>
</feature>
<dbReference type="InterPro" id="IPR005162">
    <property type="entry name" value="Retrotrans_gag_dom"/>
</dbReference>
<dbReference type="GO" id="GO:0019899">
    <property type="term" value="F:enzyme binding"/>
    <property type="evidence" value="ECO:0007669"/>
    <property type="project" value="UniProtKB-ARBA"/>
</dbReference>
<evidence type="ECO:0000313" key="4">
    <source>
        <dbReference type="EMBL" id="EGT35595.1"/>
    </source>
</evidence>
<dbReference type="InterPro" id="IPR036875">
    <property type="entry name" value="Znf_CCHC_sf"/>
</dbReference>
<dbReference type="Pfam" id="PF03732">
    <property type="entry name" value="Retrotrans_gag"/>
    <property type="match status" value="1"/>
</dbReference>
<dbReference type="PROSITE" id="PS00141">
    <property type="entry name" value="ASP_PROTEASE"/>
    <property type="match status" value="1"/>
</dbReference>